<dbReference type="PROSITE" id="PS50011">
    <property type="entry name" value="PROTEIN_KINASE_DOM"/>
    <property type="match status" value="1"/>
</dbReference>
<comment type="catalytic activity">
    <reaction evidence="9">
        <text>L-threonyl-[protein] + ATP = O-phospho-L-threonyl-[protein] + ADP + H(+)</text>
        <dbReference type="Rhea" id="RHEA:46608"/>
        <dbReference type="Rhea" id="RHEA-COMP:11060"/>
        <dbReference type="Rhea" id="RHEA-COMP:11605"/>
        <dbReference type="ChEBI" id="CHEBI:15378"/>
        <dbReference type="ChEBI" id="CHEBI:30013"/>
        <dbReference type="ChEBI" id="CHEBI:30616"/>
        <dbReference type="ChEBI" id="CHEBI:61977"/>
        <dbReference type="ChEBI" id="CHEBI:456216"/>
        <dbReference type="EC" id="2.7.11.1"/>
    </reaction>
</comment>
<dbReference type="InterPro" id="IPR033931">
    <property type="entry name" value="PDK1-typ_PH"/>
</dbReference>
<keyword evidence="5" id="KW-0808">Transferase</keyword>
<dbReference type="InterPro" id="IPR011009">
    <property type="entry name" value="Kinase-like_dom_sf"/>
</dbReference>
<dbReference type="Pfam" id="PF14593">
    <property type="entry name" value="PH_3"/>
    <property type="match status" value="1"/>
</dbReference>
<dbReference type="Gene3D" id="2.30.29.30">
    <property type="entry name" value="Pleckstrin-homology domain (PH domain)/Phosphotyrosine-binding domain (PTB)"/>
    <property type="match status" value="1"/>
</dbReference>
<dbReference type="GO" id="GO:0035556">
    <property type="term" value="P:intracellular signal transduction"/>
    <property type="evidence" value="ECO:0007669"/>
    <property type="project" value="TreeGrafter"/>
</dbReference>
<dbReference type="InterPro" id="IPR017441">
    <property type="entry name" value="Protein_kinase_ATP_BS"/>
</dbReference>
<dbReference type="SUPFAM" id="SSF56112">
    <property type="entry name" value="Protein kinase-like (PK-like)"/>
    <property type="match status" value="1"/>
</dbReference>
<accession>A0A2T7PX36</accession>
<comment type="catalytic activity">
    <reaction evidence="10">
        <text>L-seryl-[protein] + ATP = O-phospho-L-seryl-[protein] + ADP + H(+)</text>
        <dbReference type="Rhea" id="RHEA:17989"/>
        <dbReference type="Rhea" id="RHEA-COMP:9863"/>
        <dbReference type="Rhea" id="RHEA-COMP:11604"/>
        <dbReference type="ChEBI" id="CHEBI:15378"/>
        <dbReference type="ChEBI" id="CHEBI:29999"/>
        <dbReference type="ChEBI" id="CHEBI:30616"/>
        <dbReference type="ChEBI" id="CHEBI:83421"/>
        <dbReference type="ChEBI" id="CHEBI:456216"/>
        <dbReference type="EC" id="2.7.11.1"/>
    </reaction>
</comment>
<dbReference type="SUPFAM" id="SSF50729">
    <property type="entry name" value="PH domain-like"/>
    <property type="match status" value="1"/>
</dbReference>
<dbReference type="PROSITE" id="PS00107">
    <property type="entry name" value="PROTEIN_KINASE_ATP"/>
    <property type="match status" value="1"/>
</dbReference>
<dbReference type="OrthoDB" id="347657at2759"/>
<dbReference type="FunFam" id="3.30.200.20:FF:000191">
    <property type="entry name" value="3-phosphoinositide-dependent protein kinase 2-like"/>
    <property type="match status" value="1"/>
</dbReference>
<feature type="binding site" evidence="11">
    <location>
        <position position="49"/>
    </location>
    <ligand>
        <name>ATP</name>
        <dbReference type="ChEBI" id="CHEBI:30616"/>
    </ligand>
</feature>
<evidence type="ECO:0000256" key="6">
    <source>
        <dbReference type="ARBA" id="ARBA00022741"/>
    </source>
</evidence>
<evidence type="ECO:0000313" key="13">
    <source>
        <dbReference type="EMBL" id="PVD37969.1"/>
    </source>
</evidence>
<dbReference type="PANTHER" id="PTHR24356">
    <property type="entry name" value="SERINE/THREONINE-PROTEIN KINASE"/>
    <property type="match status" value="1"/>
</dbReference>
<evidence type="ECO:0000256" key="11">
    <source>
        <dbReference type="PROSITE-ProRule" id="PRU10141"/>
    </source>
</evidence>
<gene>
    <name evidence="13" type="ORF">C0Q70_00571</name>
</gene>
<dbReference type="GO" id="GO:0004674">
    <property type="term" value="F:protein serine/threonine kinase activity"/>
    <property type="evidence" value="ECO:0007669"/>
    <property type="project" value="UniProtKB-KW"/>
</dbReference>
<feature type="domain" description="Protein kinase" evidence="12">
    <location>
        <begin position="20"/>
        <end position="219"/>
    </location>
</feature>
<keyword evidence="6 11" id="KW-0547">Nucleotide-binding</keyword>
<evidence type="ECO:0000256" key="5">
    <source>
        <dbReference type="ARBA" id="ARBA00022679"/>
    </source>
</evidence>
<dbReference type="EC" id="2.7.11.1" evidence="2"/>
<dbReference type="InterPro" id="IPR011993">
    <property type="entry name" value="PH-like_dom_sf"/>
</dbReference>
<evidence type="ECO:0000256" key="1">
    <source>
        <dbReference type="ARBA" id="ARBA00010006"/>
    </source>
</evidence>
<dbReference type="Proteomes" id="UP000245119">
    <property type="component" value="Linkage Group LG1"/>
</dbReference>
<dbReference type="PANTHER" id="PTHR24356:SF163">
    <property type="entry name" value="3-PHOSPHOINOSITIDE-DEPENDENT PROTEIN KINASE 1-RELATED"/>
    <property type="match status" value="1"/>
</dbReference>
<evidence type="ECO:0000259" key="12">
    <source>
        <dbReference type="PROSITE" id="PS50011"/>
    </source>
</evidence>
<dbReference type="STRING" id="400727.A0A2T7PX36"/>
<protein>
    <recommendedName>
        <fullName evidence="3">3-phosphoinositide-dependent protein kinase 1</fullName>
        <ecNumber evidence="2">2.7.11.1</ecNumber>
    </recommendedName>
</protein>
<reference evidence="13 14" key="1">
    <citation type="submission" date="2018-04" db="EMBL/GenBank/DDBJ databases">
        <title>The genome of golden apple snail Pomacea canaliculata provides insight into stress tolerance and invasive adaptation.</title>
        <authorList>
            <person name="Liu C."/>
            <person name="Liu B."/>
            <person name="Ren Y."/>
            <person name="Zhang Y."/>
            <person name="Wang H."/>
            <person name="Li S."/>
            <person name="Jiang F."/>
            <person name="Yin L."/>
            <person name="Zhang G."/>
            <person name="Qian W."/>
            <person name="Fan W."/>
        </authorList>
    </citation>
    <scope>NUCLEOTIDE SEQUENCE [LARGE SCALE GENOMIC DNA]</scope>
    <source>
        <strain evidence="13">SZHN2017</strain>
        <tissue evidence="13">Muscle</tissue>
    </source>
</reference>
<evidence type="ECO:0000313" key="14">
    <source>
        <dbReference type="Proteomes" id="UP000245119"/>
    </source>
</evidence>
<keyword evidence="14" id="KW-1185">Reference proteome</keyword>
<dbReference type="Gene3D" id="3.30.200.20">
    <property type="entry name" value="Phosphorylase Kinase, domain 1"/>
    <property type="match status" value="1"/>
</dbReference>
<evidence type="ECO:0000256" key="10">
    <source>
        <dbReference type="ARBA" id="ARBA00048679"/>
    </source>
</evidence>
<keyword evidence="4" id="KW-0723">Serine/threonine-protein kinase</keyword>
<name>A0A2T7PX36_POMCA</name>
<evidence type="ECO:0000256" key="8">
    <source>
        <dbReference type="ARBA" id="ARBA00022840"/>
    </source>
</evidence>
<dbReference type="InterPro" id="IPR050236">
    <property type="entry name" value="Ser_Thr_kinase_AGC"/>
</dbReference>
<comment type="caution">
    <text evidence="13">The sequence shown here is derived from an EMBL/GenBank/DDBJ whole genome shotgun (WGS) entry which is preliminary data.</text>
</comment>
<proteinExistence type="inferred from homology"/>
<sequence length="359" mass="41405">MAEAKQGTEKKIVKKTPHDFIFGKFLGEGSFSTVTLAKEVSTGKEFAIKVCNKQHLIRERKSEYAMREKAVLTMVNHPFIIKLFYTFQDVERLYFVLEYTSKKDLSHYLKKLSSFDLPCSRFYAAEIVEALDYLQNVGIIHSSDLWALGCIIYEFLAGKPPFYEKSEYKTFKRICSLQYDIPACLNTTAQDLVSKLLVLEPEERLGSKDMGELRAHPFFEGIVWEGLPEQQAPQLLPYLPATETNPEMWSSQSRTGLDDQRLAEIIIGNDNIHEKVIPQEQNDEVNNEDHQRRLQEQAVNNEFHEFVQGNLIIKQGKVLKRRGLFARKRMLLLTEGPHLYYVDYANKVLKGEIPWVSGS</sequence>
<comment type="similarity">
    <text evidence="1">Belongs to the protein kinase superfamily. AGC Ser/Thr protein kinase family. PDPK1 subfamily.</text>
</comment>
<dbReference type="Pfam" id="PF00069">
    <property type="entry name" value="Pkinase"/>
    <property type="match status" value="2"/>
</dbReference>
<organism evidence="13 14">
    <name type="scientific">Pomacea canaliculata</name>
    <name type="common">Golden apple snail</name>
    <dbReference type="NCBI Taxonomy" id="400727"/>
    <lineage>
        <taxon>Eukaryota</taxon>
        <taxon>Metazoa</taxon>
        <taxon>Spiralia</taxon>
        <taxon>Lophotrochozoa</taxon>
        <taxon>Mollusca</taxon>
        <taxon>Gastropoda</taxon>
        <taxon>Caenogastropoda</taxon>
        <taxon>Architaenioglossa</taxon>
        <taxon>Ampullarioidea</taxon>
        <taxon>Ampullariidae</taxon>
        <taxon>Pomacea</taxon>
    </lineage>
</organism>
<dbReference type="GO" id="GO:0005524">
    <property type="term" value="F:ATP binding"/>
    <property type="evidence" value="ECO:0007669"/>
    <property type="project" value="UniProtKB-UniRule"/>
</dbReference>
<evidence type="ECO:0000256" key="4">
    <source>
        <dbReference type="ARBA" id="ARBA00022527"/>
    </source>
</evidence>
<keyword evidence="7" id="KW-0418">Kinase</keyword>
<evidence type="ECO:0000256" key="9">
    <source>
        <dbReference type="ARBA" id="ARBA00047899"/>
    </source>
</evidence>
<evidence type="ECO:0000256" key="7">
    <source>
        <dbReference type="ARBA" id="ARBA00022777"/>
    </source>
</evidence>
<keyword evidence="8 11" id="KW-0067">ATP-binding</keyword>
<dbReference type="InterPro" id="IPR000719">
    <property type="entry name" value="Prot_kinase_dom"/>
</dbReference>
<dbReference type="Gene3D" id="1.10.510.10">
    <property type="entry name" value="Transferase(Phosphotransferase) domain 1"/>
    <property type="match status" value="2"/>
</dbReference>
<dbReference type="AlphaFoldDB" id="A0A2T7PX36"/>
<dbReference type="EMBL" id="PZQS01000001">
    <property type="protein sequence ID" value="PVD37969.1"/>
    <property type="molecule type" value="Genomic_DNA"/>
</dbReference>
<evidence type="ECO:0000256" key="2">
    <source>
        <dbReference type="ARBA" id="ARBA00012513"/>
    </source>
</evidence>
<evidence type="ECO:0000256" key="3">
    <source>
        <dbReference type="ARBA" id="ARBA00018538"/>
    </source>
</evidence>